<reference evidence="3 4" key="1">
    <citation type="submission" date="2015-08" db="EMBL/GenBank/DDBJ databases">
        <authorList>
            <person name="Babu N.S."/>
            <person name="Beckwith C.J."/>
            <person name="Beseler K.G."/>
            <person name="Brison A."/>
            <person name="Carone J.V."/>
            <person name="Caskin T.P."/>
            <person name="Diamond M."/>
            <person name="Durham M.E."/>
            <person name="Foxe J.M."/>
            <person name="Go M."/>
            <person name="Henderson B.A."/>
            <person name="Jones I.B."/>
            <person name="McGettigan J.A."/>
            <person name="Micheletti S.J."/>
            <person name="Nasrallah M.E."/>
            <person name="Ortiz D."/>
            <person name="Piller C.R."/>
            <person name="Privatt S.R."/>
            <person name="Schneider S.L."/>
            <person name="Sharp S."/>
            <person name="Smith T.C."/>
            <person name="Stanton J.D."/>
            <person name="Ullery H.E."/>
            <person name="Wilson R.J."/>
            <person name="Serrano M.G."/>
            <person name="Buck G."/>
            <person name="Lee V."/>
            <person name="Wang Y."/>
            <person name="Carvalho R."/>
            <person name="Voegtly L."/>
            <person name="Shi R."/>
            <person name="Duckworth R."/>
            <person name="Johnson A."/>
            <person name="Loviza R."/>
            <person name="Walstead R."/>
            <person name="Shah Z."/>
            <person name="Kiflezghi M."/>
            <person name="Wade K."/>
            <person name="Ball S.L."/>
            <person name="Bradley K.W."/>
            <person name="Asai D.J."/>
            <person name="Bowman C.A."/>
            <person name="Russell D.A."/>
            <person name="Pope W.H."/>
            <person name="Jacobs-Sera D."/>
            <person name="Hendrix R.W."/>
            <person name="Hatfull G.F."/>
        </authorList>
    </citation>
    <scope>NUCLEOTIDE SEQUENCE [LARGE SCALE GENOMIC DNA]</scope>
    <source>
        <strain evidence="3 4">DSM 27710</strain>
    </source>
</reference>
<evidence type="ECO:0000256" key="1">
    <source>
        <dbReference type="ARBA" id="ARBA00005578"/>
    </source>
</evidence>
<dbReference type="InterPro" id="IPR002634">
    <property type="entry name" value="BolA"/>
</dbReference>
<dbReference type="Pfam" id="PF01722">
    <property type="entry name" value="BolA"/>
    <property type="match status" value="1"/>
</dbReference>
<gene>
    <name evidence="3" type="ORF">AKJ08_3670</name>
</gene>
<evidence type="ECO:0008006" key="5">
    <source>
        <dbReference type="Google" id="ProtNLM"/>
    </source>
</evidence>
<dbReference type="SUPFAM" id="SSF82657">
    <property type="entry name" value="BolA-like"/>
    <property type="match status" value="1"/>
</dbReference>
<sequence>MLDPKDIERRIAEALPGATVEVVDTTGTGDHFQATVISDAFVGRSMVQQHQMVYAPLRDELVSGALHALALKTFTPEQWSERAGAGKK</sequence>
<dbReference type="PANTHER" id="PTHR46229">
    <property type="entry name" value="BOLA TRANSCRIPTION REGULATOR"/>
    <property type="match status" value="1"/>
</dbReference>
<dbReference type="InterPro" id="IPR050961">
    <property type="entry name" value="BolA/IbaG_stress_morph_reg"/>
</dbReference>
<dbReference type="STRING" id="1391653.AKJ08_3670"/>
<dbReference type="OrthoDB" id="9796738at2"/>
<comment type="similarity">
    <text evidence="1 2">Belongs to the BolA/IbaG family.</text>
</comment>
<dbReference type="RefSeq" id="WP_050727327.1">
    <property type="nucleotide sequence ID" value="NZ_CP012332.1"/>
</dbReference>
<accession>A0A0K1PIB8</accession>
<dbReference type="InterPro" id="IPR036065">
    <property type="entry name" value="BolA-like_sf"/>
</dbReference>
<organism evidence="3 4">
    <name type="scientific">Vulgatibacter incomptus</name>
    <dbReference type="NCBI Taxonomy" id="1391653"/>
    <lineage>
        <taxon>Bacteria</taxon>
        <taxon>Pseudomonadati</taxon>
        <taxon>Myxococcota</taxon>
        <taxon>Myxococcia</taxon>
        <taxon>Myxococcales</taxon>
        <taxon>Cystobacterineae</taxon>
        <taxon>Vulgatibacteraceae</taxon>
        <taxon>Vulgatibacter</taxon>
    </lineage>
</organism>
<evidence type="ECO:0000313" key="3">
    <source>
        <dbReference type="EMBL" id="AKU93283.1"/>
    </source>
</evidence>
<dbReference type="AlphaFoldDB" id="A0A0K1PIB8"/>
<name>A0A0K1PIB8_9BACT</name>
<dbReference type="Gene3D" id="3.30.300.90">
    <property type="entry name" value="BolA-like"/>
    <property type="match status" value="1"/>
</dbReference>
<dbReference type="KEGG" id="vin:AKJ08_3670"/>
<protein>
    <recommendedName>
        <fullName evidence="5">YrbA protein</fullName>
    </recommendedName>
</protein>
<keyword evidence="4" id="KW-1185">Reference proteome</keyword>
<proteinExistence type="inferred from homology"/>
<evidence type="ECO:0000256" key="2">
    <source>
        <dbReference type="RuleBase" id="RU003860"/>
    </source>
</evidence>
<dbReference type="PANTHER" id="PTHR46229:SF2">
    <property type="entry name" value="BOLA-LIKE PROTEIN 1"/>
    <property type="match status" value="1"/>
</dbReference>
<dbReference type="Proteomes" id="UP000055590">
    <property type="component" value="Chromosome"/>
</dbReference>
<dbReference type="EMBL" id="CP012332">
    <property type="protein sequence ID" value="AKU93283.1"/>
    <property type="molecule type" value="Genomic_DNA"/>
</dbReference>
<dbReference type="PIRSF" id="PIRSF003113">
    <property type="entry name" value="BolA"/>
    <property type="match status" value="1"/>
</dbReference>
<evidence type="ECO:0000313" key="4">
    <source>
        <dbReference type="Proteomes" id="UP000055590"/>
    </source>
</evidence>